<evidence type="ECO:0000256" key="1">
    <source>
        <dbReference type="SAM" id="MobiDB-lite"/>
    </source>
</evidence>
<proteinExistence type="predicted"/>
<organism evidence="2 3">
    <name type="scientific">Ceratopteris richardii</name>
    <name type="common">Triangle waterfern</name>
    <dbReference type="NCBI Taxonomy" id="49495"/>
    <lineage>
        <taxon>Eukaryota</taxon>
        <taxon>Viridiplantae</taxon>
        <taxon>Streptophyta</taxon>
        <taxon>Embryophyta</taxon>
        <taxon>Tracheophyta</taxon>
        <taxon>Polypodiopsida</taxon>
        <taxon>Polypodiidae</taxon>
        <taxon>Polypodiales</taxon>
        <taxon>Pteridineae</taxon>
        <taxon>Pteridaceae</taxon>
        <taxon>Parkerioideae</taxon>
        <taxon>Ceratopteris</taxon>
    </lineage>
</organism>
<protein>
    <submittedName>
        <fullName evidence="2">Uncharacterized protein</fullName>
    </submittedName>
</protein>
<dbReference type="Proteomes" id="UP000825935">
    <property type="component" value="Chromosome 30"/>
</dbReference>
<dbReference type="PANTHER" id="PTHR31780:SF10">
    <property type="entry name" value="LD36051P"/>
    <property type="match status" value="1"/>
</dbReference>
<reference evidence="2" key="1">
    <citation type="submission" date="2021-08" db="EMBL/GenBank/DDBJ databases">
        <title>WGS assembly of Ceratopteris richardii.</title>
        <authorList>
            <person name="Marchant D.B."/>
            <person name="Chen G."/>
            <person name="Jenkins J."/>
            <person name="Shu S."/>
            <person name="Leebens-Mack J."/>
            <person name="Grimwood J."/>
            <person name="Schmutz J."/>
            <person name="Soltis P."/>
            <person name="Soltis D."/>
            <person name="Chen Z.-H."/>
        </authorList>
    </citation>
    <scope>NUCLEOTIDE SEQUENCE</scope>
    <source>
        <strain evidence="2">Whitten #5841</strain>
        <tissue evidence="2">Leaf</tissue>
    </source>
</reference>
<sequence>MKGRSREAKPTSNGQDSLRDEPLSWKSGQLLEFEVFLGSKTKFLRRIKDETPTFHDPARELFEAELERIQKMQEEERERCTEECRRAVEFARIEECKGLVREEEPLFLKSEDNPRETATRAQRGQEEAAERINEVHRTRQQENHAVIIKEDRSKGAAIKKLVEIEECITLIESGQIASSDSYAISQDDNKRVYSLTKFDNDCVLDTTKQPLQNLDQKAYVSSSQFIPLKCSTWQPYDLNVGEALTWERKRLVELNKGDVGVAKQETQSTMYNYRNGDNPSCESHVKGFFVENSGMDSISSFSVEGSQVSLTEHGEDSPYGKEDSRFSNDDRNLPTELNVGYTGFESEENSGIWLNRSNLCKIQALRQMNSPILFPHDDEFVDDHSSSGCPNWSLAKESIIPSRMIGRPNLQKEISISIWAAPCAGDQNSSNNHHREDSISSGQEVIWERNREKCHIAGIDTPQAVPLTSIEISEPINDATSVFDETIGELKSAFEHALSTSIEMIDPTSNVTSMFDETARALTNALEFHKYEASQSDDVENDELSMLGTAEDTGEEICYEGRQIEGAIWHELFDESSMLGTLEDTGEEICYRGRQIEETIGHELFDLDSNKSKNTEGIITVSLSGIEETQLEEPILEHSIIQGENCGMEDEDGVVEDKLDGLVMDSVRNADSCLGHLGDQAQTSPYLQRFQQPFSFMAVPLPRSITVDGVKQHPPMFSPICNHQTPHELSYQSQTGVFRSAHSMSNTCHLGHTLSVQEQTQIHPATRQHQQLPVFQFGQLWQLDQPMHHAWSTIL</sequence>
<feature type="region of interest" description="Disordered" evidence="1">
    <location>
        <begin position="306"/>
        <end position="331"/>
    </location>
</feature>
<dbReference type="PANTHER" id="PTHR31780">
    <property type="entry name" value="STRESS RESPONSE PROTEIN NST1-RELATED"/>
    <property type="match status" value="1"/>
</dbReference>
<feature type="region of interest" description="Disordered" evidence="1">
    <location>
        <begin position="1"/>
        <end position="21"/>
    </location>
</feature>
<gene>
    <name evidence="2" type="ORF">KP509_30G074400</name>
</gene>
<evidence type="ECO:0000313" key="3">
    <source>
        <dbReference type="Proteomes" id="UP000825935"/>
    </source>
</evidence>
<name>A0A8T2R3Z3_CERRI</name>
<feature type="compositionally biased region" description="Basic and acidic residues" evidence="1">
    <location>
        <begin position="312"/>
        <end position="331"/>
    </location>
</feature>
<comment type="caution">
    <text evidence="2">The sequence shown here is derived from an EMBL/GenBank/DDBJ whole genome shotgun (WGS) entry which is preliminary data.</text>
</comment>
<dbReference type="InterPro" id="IPR051195">
    <property type="entry name" value="Fungal_stress_NST1"/>
</dbReference>
<dbReference type="AlphaFoldDB" id="A0A8T2R3Z3"/>
<keyword evidence="3" id="KW-1185">Reference proteome</keyword>
<dbReference type="OrthoDB" id="1931055at2759"/>
<dbReference type="EMBL" id="CM035435">
    <property type="protein sequence ID" value="KAH7291036.1"/>
    <property type="molecule type" value="Genomic_DNA"/>
</dbReference>
<evidence type="ECO:0000313" key="2">
    <source>
        <dbReference type="EMBL" id="KAH7291036.1"/>
    </source>
</evidence>
<accession>A0A8T2R3Z3</accession>